<reference evidence="2" key="1">
    <citation type="submission" date="2022-11" db="EMBL/GenBank/DDBJ databases">
        <title>Robbsia betulipollinis sp. nov., isolated from pollen of birch (Betula pendula).</title>
        <authorList>
            <person name="Shi H."/>
            <person name="Ambika Manirajan B."/>
            <person name="Ratering S."/>
            <person name="Geissler-Plaum R."/>
            <person name="Schnell S."/>
        </authorList>
    </citation>
    <scope>NUCLEOTIDE SEQUENCE</scope>
    <source>
        <strain evidence="2">Bb-Pol-6</strain>
    </source>
</reference>
<comment type="caution">
    <text evidence="2">The sequence shown here is derived from an EMBL/GenBank/DDBJ whole genome shotgun (WGS) entry which is preliminary data.</text>
</comment>
<dbReference type="Proteomes" id="UP001082899">
    <property type="component" value="Unassembled WGS sequence"/>
</dbReference>
<organism evidence="2 3">
    <name type="scientific">Robbsia betulipollinis</name>
    <dbReference type="NCBI Taxonomy" id="2981849"/>
    <lineage>
        <taxon>Bacteria</taxon>
        <taxon>Pseudomonadati</taxon>
        <taxon>Pseudomonadota</taxon>
        <taxon>Betaproteobacteria</taxon>
        <taxon>Burkholderiales</taxon>
        <taxon>Burkholderiaceae</taxon>
        <taxon>Robbsia</taxon>
    </lineage>
</organism>
<evidence type="ECO:0000313" key="3">
    <source>
        <dbReference type="Proteomes" id="UP001082899"/>
    </source>
</evidence>
<dbReference type="RefSeq" id="WP_267845487.1">
    <property type="nucleotide sequence ID" value="NZ_JAPMXC010000001.1"/>
</dbReference>
<sequence>MAPPVTRSSKTVVPDALLHPDPDAPLRAANPPRQRSPNGLLTGLPQRRTSSLVSGIADVRPAGSPTGDGAPGRVRRPAHSVKILEASRFQLAGYLRARTALNRTIDGRE</sequence>
<evidence type="ECO:0000313" key="2">
    <source>
        <dbReference type="EMBL" id="MCY0386192.1"/>
    </source>
</evidence>
<proteinExistence type="predicted"/>
<feature type="region of interest" description="Disordered" evidence="1">
    <location>
        <begin position="1"/>
        <end position="76"/>
    </location>
</feature>
<protein>
    <submittedName>
        <fullName evidence="2">Uncharacterized protein</fullName>
    </submittedName>
</protein>
<dbReference type="EMBL" id="JAPMXC010000001">
    <property type="protein sequence ID" value="MCY0386192.1"/>
    <property type="molecule type" value="Genomic_DNA"/>
</dbReference>
<name>A0ABT3ZIL1_9BURK</name>
<feature type="compositionally biased region" description="Polar residues" evidence="1">
    <location>
        <begin position="1"/>
        <end position="11"/>
    </location>
</feature>
<accession>A0ABT3ZIL1</accession>
<keyword evidence="3" id="KW-1185">Reference proteome</keyword>
<gene>
    <name evidence="2" type="ORF">OVY01_02800</name>
</gene>
<evidence type="ECO:0000256" key="1">
    <source>
        <dbReference type="SAM" id="MobiDB-lite"/>
    </source>
</evidence>